<evidence type="ECO:0000256" key="4">
    <source>
        <dbReference type="ARBA" id="ARBA00022448"/>
    </source>
</evidence>
<feature type="compositionally biased region" description="Low complexity" evidence="12">
    <location>
        <begin position="288"/>
        <end position="327"/>
    </location>
</feature>
<dbReference type="GO" id="GO:0005576">
    <property type="term" value="C:extracellular region"/>
    <property type="evidence" value="ECO:0007669"/>
    <property type="project" value="UniProtKB-SubCell"/>
</dbReference>
<feature type="compositionally biased region" description="Gly residues" evidence="12">
    <location>
        <begin position="82"/>
        <end position="93"/>
    </location>
</feature>
<evidence type="ECO:0000256" key="11">
    <source>
        <dbReference type="ARBA" id="ARBA00030033"/>
    </source>
</evidence>
<evidence type="ECO:0000256" key="7">
    <source>
        <dbReference type="ARBA" id="ARBA00022703"/>
    </source>
</evidence>
<dbReference type="Gene3D" id="3.10.20.90">
    <property type="entry name" value="Phosphatidylinositol 3-kinase Catalytic Subunit, Chain A, domain 1"/>
    <property type="match status" value="1"/>
</dbReference>
<feature type="compositionally biased region" description="Low complexity" evidence="12">
    <location>
        <begin position="552"/>
        <end position="598"/>
    </location>
</feature>
<evidence type="ECO:0000256" key="6">
    <source>
        <dbReference type="ARBA" id="ARBA00022525"/>
    </source>
</evidence>
<feature type="region of interest" description="Disordered" evidence="12">
    <location>
        <begin position="73"/>
        <end position="117"/>
    </location>
</feature>
<keyword evidence="4" id="KW-0813">Transport</keyword>
<keyword evidence="6" id="KW-0964">Secreted</keyword>
<feature type="compositionally biased region" description="Low complexity" evidence="12">
    <location>
        <begin position="1253"/>
        <end position="1278"/>
    </location>
</feature>
<dbReference type="Pfam" id="PF12057">
    <property type="entry name" value="BAG6"/>
    <property type="match status" value="1"/>
</dbReference>
<feature type="compositionally biased region" description="Polar residues" evidence="12">
    <location>
        <begin position="665"/>
        <end position="682"/>
    </location>
</feature>
<feature type="compositionally biased region" description="Polar residues" evidence="12">
    <location>
        <begin position="903"/>
        <end position="928"/>
    </location>
</feature>
<dbReference type="PANTHER" id="PTHR15204:SF0">
    <property type="entry name" value="LARGE PROLINE-RICH PROTEIN BAG6"/>
    <property type="match status" value="1"/>
</dbReference>
<dbReference type="PANTHER" id="PTHR15204">
    <property type="entry name" value="LARGE PROLINE-RICH PROTEIN BAG6"/>
    <property type="match status" value="1"/>
</dbReference>
<feature type="compositionally biased region" description="Low complexity" evidence="12">
    <location>
        <begin position="683"/>
        <end position="715"/>
    </location>
</feature>
<evidence type="ECO:0000259" key="13">
    <source>
        <dbReference type="PROSITE" id="PS50053"/>
    </source>
</evidence>
<feature type="compositionally biased region" description="Low complexity" evidence="12">
    <location>
        <begin position="1439"/>
        <end position="1472"/>
    </location>
</feature>
<sequence length="1529" mass="160379">MINLKVKTLDSQNHDFAVDDEITVRQFKEQIAQKINVSVELQRLIYCGRVLADDRSLKDYDLNGKVVHLVQRAPPSARGTSLSGGGGPESSGRGGDEASRASRRSRSSDNASRNAGFRGFEGQGNLFRGFDGQGNVFRGFDGLDTMYFGSMTSIPLNVSATNVTQIPSVSSSSTLCNNRITVARHMLDCADSILSYLENPSRGLNYSAMDYLSQQTMESTVFEVGISAVGDMDIPHSQMQNFVNAFQGAVSAAFRQNGMSNVTVQQPDGLNGSVQVFGTVPDFAVLTPPNTSATATPAHEGSGTSPASASSRSSSNASTSSSTSSSSGSGGAGASSSSSSSSASSSTSESSAESRRQARPGPFNNQTTSTQTLGEVVQHMRNVQRRMEPFMQQYVDILQEDPAFEESDTVGRENAQRVFDRVSEAMHYMSHAQHAISDLMLDLQMAAPRHLCCRPILVEQNAYVSSGMAAVPQHNINLASLLRNNMNNNNNNNPEVGNNNISAPVINIGITPQPAFFTGVGGGSAATSLRPPANAGPGGPGGTAAAGGGRHAGASEGAATTAPGTTTTTTTTASPSQQPPTIGQSTTTTTTTRPQQGGSRDDDIVTSVYIPLYDLDSVRQMQNILNEVPPPAAAAGRRDNPVVLVRDLLLPRAPRTASADGRLQPPSSTAAGANNPPSRNQPTANTNSAAAAAAGRATANNNSTTGASAGNANAAQYPSNNTHMQVARLIQAVVNAAPILSDIHVQINTTGGPAPGATGASSTANGRTPSETTATAAPQGGNPTNTTTTNTNSNGGSTAAGAAPTVMEASGVAFVPRFATVTLPTTSTQTRSTSRPHVHSIPPPAASHIRNLRPMPANILSTFDRFLPCNSHHIRESNSGSGSSNSDRPGDGASSRAEDAPERTQQNSSTGGTAGERTQQNSGASGTASRERASARNPPADETESQIRHEVESMHVRERFGRYPVILLGCHFTLADFFGLVPSPNTFNRIRRQLQTYINRTLFNGRSSDDPEAIQDATNEIIEWMMPVLAPVTQHDRTQYDTRASLVNLVRNAFPDCLRLIREDRSPYYGVQLARYVTEVVRRFFIILVNGVGSDNARTIVTDLLRATLRQGQTSSELVMILQPSVERHLTAAARGQLHDIDSLLVIRLPGPPGSDAASELMPPEADEAAPEAIACSLVEATGVDSRSSSMSSSTGIGQRESSPMDVDDVESTSTPELVSDIAEISISIEPPVTSVDQSAAIVITTSPPTVESSGSDETAGATSTSATGQQQSSDSTTPGPSVPSDQQPALSVVAAAAAAVALRAASLEDPPIPPPRPTDDDEELPTVNIGAESWHRHFPSNWIPVITRDLGRQRRQNPQAPFSDAYISSMASKRRKVITESKPPSDMHSLISDGIRRSFLGTGITPTNVGPSTTAITPSGAGANAAGRLRTGASSLASAASTGAGAPGTSSSSSGSNSRASAVSASGSGSAPNRFRTLDELANSIAHDGALQMSYCETMRASIRERLAKDPNYDATRFPNCSKFFEKQ</sequence>
<feature type="region of interest" description="Disordered" evidence="12">
    <location>
        <begin position="522"/>
        <end position="603"/>
    </location>
</feature>
<feature type="domain" description="Ubiquitin-like" evidence="13">
    <location>
        <begin position="2"/>
        <end position="63"/>
    </location>
</feature>
<feature type="region of interest" description="Disordered" evidence="12">
    <location>
        <begin position="1182"/>
        <end position="1216"/>
    </location>
</feature>
<feature type="compositionally biased region" description="Polar residues" evidence="12">
    <location>
        <begin position="1405"/>
        <end position="1418"/>
    </location>
</feature>
<evidence type="ECO:0000313" key="14">
    <source>
        <dbReference type="EnsemblMetazoa" id="ENSAATROPP010155"/>
    </source>
</evidence>
<dbReference type="FunFam" id="3.10.20.90:FF:000161">
    <property type="entry name" value="Uncharacterized protein, isoform C"/>
    <property type="match status" value="1"/>
</dbReference>
<proteinExistence type="predicted"/>
<feature type="region of interest" description="Disordered" evidence="12">
    <location>
        <begin position="750"/>
        <end position="801"/>
    </location>
</feature>
<dbReference type="PROSITE" id="PS50053">
    <property type="entry name" value="UBIQUITIN_2"/>
    <property type="match status" value="1"/>
</dbReference>
<feature type="compositionally biased region" description="Low complexity" evidence="12">
    <location>
        <begin position="750"/>
        <end position="764"/>
    </location>
</feature>
<evidence type="ECO:0000256" key="5">
    <source>
        <dbReference type="ARBA" id="ARBA00022490"/>
    </source>
</evidence>
<feature type="compositionally biased region" description="Low complexity" evidence="12">
    <location>
        <begin position="877"/>
        <end position="886"/>
    </location>
</feature>
<feature type="region of interest" description="Disordered" evidence="12">
    <location>
        <begin position="1306"/>
        <end position="1325"/>
    </location>
</feature>
<feature type="compositionally biased region" description="Gly residues" evidence="12">
    <location>
        <begin position="536"/>
        <end position="551"/>
    </location>
</feature>
<evidence type="ECO:0000256" key="8">
    <source>
        <dbReference type="ARBA" id="ARBA00022853"/>
    </source>
</evidence>
<dbReference type="GO" id="GO:0051787">
    <property type="term" value="F:misfolded protein binding"/>
    <property type="evidence" value="ECO:0007669"/>
    <property type="project" value="TreeGrafter"/>
</dbReference>
<name>A0AAG5DH03_ANOAO</name>
<dbReference type="GO" id="GO:0006915">
    <property type="term" value="P:apoptotic process"/>
    <property type="evidence" value="ECO:0007669"/>
    <property type="project" value="UniProtKB-KW"/>
</dbReference>
<dbReference type="Pfam" id="PF00240">
    <property type="entry name" value="ubiquitin"/>
    <property type="match status" value="1"/>
</dbReference>
<evidence type="ECO:0000256" key="12">
    <source>
        <dbReference type="SAM" id="MobiDB-lite"/>
    </source>
</evidence>
<protein>
    <recommendedName>
        <fullName evidence="11">BCL2-associated athanogene 6</fullName>
    </recommendedName>
</protein>
<feature type="region of interest" description="Disordered" evidence="12">
    <location>
        <begin position="1405"/>
        <end position="1427"/>
    </location>
</feature>
<evidence type="ECO:0000256" key="10">
    <source>
        <dbReference type="ARBA" id="ARBA00023242"/>
    </source>
</evidence>
<keyword evidence="8" id="KW-0156">Chromatin regulator</keyword>
<dbReference type="EnsemblMetazoa" id="ENSAATROPT011241">
    <property type="protein sequence ID" value="ENSAATROPP010155"/>
    <property type="gene ID" value="ENSAATROPG009151"/>
</dbReference>
<feature type="compositionally biased region" description="Polar residues" evidence="12">
    <location>
        <begin position="765"/>
        <end position="776"/>
    </location>
</feature>
<feature type="compositionally biased region" description="Low complexity" evidence="12">
    <location>
        <begin position="780"/>
        <end position="801"/>
    </location>
</feature>
<dbReference type="GO" id="GO:0036503">
    <property type="term" value="P:ERAD pathway"/>
    <property type="evidence" value="ECO:0007669"/>
    <property type="project" value="TreeGrafter"/>
</dbReference>
<comment type="subcellular location">
    <subcellularLocation>
        <location evidence="2">Cytoplasm</location>
        <location evidence="2">Cytosol</location>
    </subcellularLocation>
    <subcellularLocation>
        <location evidence="1">Nucleus</location>
    </subcellularLocation>
    <subcellularLocation>
        <location evidence="3">Secreted</location>
        <location evidence="3">Extracellular exosome</location>
    </subcellularLocation>
</comment>
<dbReference type="InterPro" id="IPR029071">
    <property type="entry name" value="Ubiquitin-like_domsf"/>
</dbReference>
<evidence type="ECO:0000256" key="2">
    <source>
        <dbReference type="ARBA" id="ARBA00004514"/>
    </source>
</evidence>
<evidence type="ECO:0000256" key="9">
    <source>
        <dbReference type="ARBA" id="ARBA00023186"/>
    </source>
</evidence>
<reference evidence="14" key="1">
    <citation type="submission" date="2024-04" db="UniProtKB">
        <authorList>
            <consortium name="EnsemblMetazoa"/>
        </authorList>
    </citation>
    <scope>IDENTIFICATION</scope>
    <source>
        <strain evidence="14">EBRO</strain>
    </source>
</reference>
<organism evidence="14 15">
    <name type="scientific">Anopheles atroparvus</name>
    <name type="common">European mosquito</name>
    <dbReference type="NCBI Taxonomy" id="41427"/>
    <lineage>
        <taxon>Eukaryota</taxon>
        <taxon>Metazoa</taxon>
        <taxon>Ecdysozoa</taxon>
        <taxon>Arthropoda</taxon>
        <taxon>Hexapoda</taxon>
        <taxon>Insecta</taxon>
        <taxon>Pterygota</taxon>
        <taxon>Neoptera</taxon>
        <taxon>Endopterygota</taxon>
        <taxon>Diptera</taxon>
        <taxon>Nematocera</taxon>
        <taxon>Culicoidea</taxon>
        <taxon>Culicidae</taxon>
        <taxon>Anophelinae</taxon>
        <taxon>Anopheles</taxon>
    </lineage>
</organism>
<dbReference type="InterPro" id="IPR000626">
    <property type="entry name" value="Ubiquitin-like_dom"/>
</dbReference>
<feature type="region of interest" description="Disordered" evidence="12">
    <location>
        <begin position="288"/>
        <end position="373"/>
    </location>
</feature>
<feature type="region of interest" description="Disordered" evidence="12">
    <location>
        <begin position="874"/>
        <end position="949"/>
    </location>
</feature>
<dbReference type="SUPFAM" id="SSF54236">
    <property type="entry name" value="Ubiquitin-like"/>
    <property type="match status" value="1"/>
</dbReference>
<dbReference type="GO" id="GO:0006325">
    <property type="term" value="P:chromatin organization"/>
    <property type="evidence" value="ECO:0007669"/>
    <property type="project" value="UniProtKB-KW"/>
</dbReference>
<keyword evidence="10" id="KW-0539">Nucleus</keyword>
<feature type="compositionally biased region" description="Low complexity" evidence="12">
    <location>
        <begin position="334"/>
        <end position="351"/>
    </location>
</feature>
<keyword evidence="7" id="KW-0053">Apoptosis</keyword>
<dbReference type="InterPro" id="IPR021925">
    <property type="entry name" value="BAG6"/>
</dbReference>
<feature type="region of interest" description="Disordered" evidence="12">
    <location>
        <begin position="1439"/>
        <end position="1474"/>
    </location>
</feature>
<feature type="region of interest" description="Disordered" evidence="12">
    <location>
        <begin position="825"/>
        <end position="852"/>
    </location>
</feature>
<accession>A0AAG5DH03</accession>
<dbReference type="GO" id="GO:0071818">
    <property type="term" value="C:BAT3 complex"/>
    <property type="evidence" value="ECO:0007669"/>
    <property type="project" value="TreeGrafter"/>
</dbReference>
<keyword evidence="15" id="KW-1185">Reference proteome</keyword>
<feature type="region of interest" description="Disordered" evidence="12">
    <location>
        <begin position="1247"/>
        <end position="1290"/>
    </location>
</feature>
<feature type="compositionally biased region" description="Polar residues" evidence="12">
    <location>
        <begin position="363"/>
        <end position="373"/>
    </location>
</feature>
<dbReference type="CDD" id="cd01809">
    <property type="entry name" value="Ubl_BAG6"/>
    <property type="match status" value="1"/>
</dbReference>
<keyword evidence="5" id="KW-0963">Cytoplasm</keyword>
<evidence type="ECO:0000256" key="3">
    <source>
        <dbReference type="ARBA" id="ARBA00004550"/>
    </source>
</evidence>
<dbReference type="GO" id="GO:0031593">
    <property type="term" value="F:polyubiquitin modification-dependent protein binding"/>
    <property type="evidence" value="ECO:0007669"/>
    <property type="project" value="TreeGrafter"/>
</dbReference>
<evidence type="ECO:0000256" key="1">
    <source>
        <dbReference type="ARBA" id="ARBA00004123"/>
    </source>
</evidence>
<dbReference type="SMART" id="SM00213">
    <property type="entry name" value="UBQ"/>
    <property type="match status" value="1"/>
</dbReference>
<feature type="region of interest" description="Disordered" evidence="12">
    <location>
        <begin position="655"/>
        <end position="716"/>
    </location>
</feature>
<dbReference type="Proteomes" id="UP000075880">
    <property type="component" value="Unassembled WGS sequence"/>
</dbReference>
<dbReference type="GO" id="GO:0005634">
    <property type="term" value="C:nucleus"/>
    <property type="evidence" value="ECO:0007669"/>
    <property type="project" value="UniProtKB-SubCell"/>
</dbReference>
<evidence type="ECO:0000313" key="15">
    <source>
        <dbReference type="Proteomes" id="UP000075880"/>
    </source>
</evidence>
<keyword evidence="9" id="KW-0143">Chaperone</keyword>